<comment type="caution">
    <text evidence="1">The sequence shown here is derived from an EMBL/GenBank/DDBJ whole genome shotgun (WGS) entry which is preliminary data.</text>
</comment>
<accession>A0A3L9H3N2</accession>
<organism evidence="1 2">
    <name type="scientific">Escherichia coli</name>
    <dbReference type="NCBI Taxonomy" id="562"/>
    <lineage>
        <taxon>Bacteria</taxon>
        <taxon>Pseudomonadati</taxon>
        <taxon>Pseudomonadota</taxon>
        <taxon>Gammaproteobacteria</taxon>
        <taxon>Enterobacterales</taxon>
        <taxon>Enterobacteriaceae</taxon>
        <taxon>Escherichia</taxon>
    </lineage>
</organism>
<sequence>AKLEELWARALGDEREEIGRVITDFDAALQSNDMARVDEVRRRASVYLAIETS</sequence>
<feature type="non-terminal residue" evidence="1">
    <location>
        <position position="1"/>
    </location>
</feature>
<gene>
    <name evidence="1" type="ORF">EAI46_32605</name>
</gene>
<dbReference type="AlphaFoldDB" id="A0A3L9H3N2"/>
<evidence type="ECO:0000313" key="2">
    <source>
        <dbReference type="Proteomes" id="UP000281340"/>
    </source>
</evidence>
<evidence type="ECO:0000313" key="1">
    <source>
        <dbReference type="EMBL" id="RLY44505.1"/>
    </source>
</evidence>
<proteinExistence type="predicted"/>
<name>A0A3L9H3N2_ECOLX</name>
<dbReference type="Proteomes" id="UP000281340">
    <property type="component" value="Unassembled WGS sequence"/>
</dbReference>
<reference evidence="1 2" key="1">
    <citation type="submission" date="2018-10" db="EMBL/GenBank/DDBJ databases">
        <title>Comparison of Escherichia coli isolates recovered from retail chicken and from chicken fecal samples by antimicrobial susceptibility test and whole genome sequencing.</title>
        <authorList>
            <person name="Tang B."/>
            <person name="Ma Y."/>
            <person name="He X."/>
            <person name="Cao L."/>
            <person name="Xia X."/>
            <person name="Yang H."/>
        </authorList>
    </citation>
    <scope>NUCLEOTIDE SEQUENCE [LARGE SCALE GENOMIC DNA]</scope>
    <source>
        <strain evidence="1 2">CMJH98b</strain>
    </source>
</reference>
<dbReference type="EMBL" id="RDDM01001097">
    <property type="protein sequence ID" value="RLY44505.1"/>
    <property type="molecule type" value="Genomic_DNA"/>
</dbReference>
<protein>
    <submittedName>
        <fullName evidence="1">Molecular chaperone HscC</fullName>
    </submittedName>
</protein>